<feature type="region of interest" description="Disordered" evidence="1">
    <location>
        <begin position="77"/>
        <end position="109"/>
    </location>
</feature>
<name>A0A0W0CAN9_CANGB</name>
<dbReference type="PANTHER" id="PTHR12210">
    <property type="entry name" value="DULLARD PROTEIN PHOSPHATASE"/>
    <property type="match status" value="1"/>
</dbReference>
<dbReference type="PROSITE" id="PS50969">
    <property type="entry name" value="FCP1"/>
    <property type="match status" value="1"/>
</dbReference>
<feature type="compositionally biased region" description="Polar residues" evidence="1">
    <location>
        <begin position="216"/>
        <end position="227"/>
    </location>
</feature>
<dbReference type="InterPro" id="IPR036412">
    <property type="entry name" value="HAD-like_sf"/>
</dbReference>
<feature type="region of interest" description="Disordered" evidence="1">
    <location>
        <begin position="214"/>
        <end position="248"/>
    </location>
</feature>
<dbReference type="FunFam" id="3.40.50.1000:FF:000199">
    <property type="entry name" value="Nuclear envelope morphology"/>
    <property type="match status" value="1"/>
</dbReference>
<dbReference type="Gene3D" id="3.40.50.1000">
    <property type="entry name" value="HAD superfamily/HAD-like"/>
    <property type="match status" value="1"/>
</dbReference>
<dbReference type="GO" id="GO:0071072">
    <property type="term" value="P:negative regulation of phospholipid biosynthetic process"/>
    <property type="evidence" value="ECO:0007669"/>
    <property type="project" value="EnsemblFungi"/>
</dbReference>
<reference evidence="4 5" key="1">
    <citation type="submission" date="2015-10" db="EMBL/GenBank/DDBJ databases">
        <title>Draft genomes sequences of Candida glabrata isolates 1A, 1B, 2A, 2B, 3A and 3B.</title>
        <authorList>
            <person name="Haavelsrud O.E."/>
            <person name="Gaustad P."/>
        </authorList>
    </citation>
    <scope>NUCLEOTIDE SEQUENCE [LARGE SCALE GENOMIC DNA]</scope>
    <source>
        <strain evidence="4">910700640</strain>
    </source>
</reference>
<dbReference type="VEuPathDB" id="FungiDB:B1J91_K02959g"/>
<dbReference type="InterPro" id="IPR023214">
    <property type="entry name" value="HAD_sf"/>
</dbReference>
<feature type="domain" description="FCP1 homology" evidence="3">
    <location>
        <begin position="267"/>
        <end position="442"/>
    </location>
</feature>
<dbReference type="VEuPathDB" id="FungiDB:GWK60_K02805"/>
<accession>A0A0W0CAN9</accession>
<dbReference type="GO" id="GO:0071595">
    <property type="term" value="C:Nem1-Spo7 phosphatase complex"/>
    <property type="evidence" value="ECO:0007669"/>
    <property type="project" value="EnsemblFungi"/>
</dbReference>
<dbReference type="InterPro" id="IPR011948">
    <property type="entry name" value="Dullard_phosphatase"/>
</dbReference>
<dbReference type="Pfam" id="PF03031">
    <property type="entry name" value="NIF"/>
    <property type="match status" value="1"/>
</dbReference>
<gene>
    <name evidence="4" type="ORF">AO440_003378</name>
</gene>
<dbReference type="CDD" id="cd07521">
    <property type="entry name" value="HAD_FCP1-like"/>
    <property type="match status" value="1"/>
</dbReference>
<feature type="transmembrane region" description="Helical" evidence="2">
    <location>
        <begin position="119"/>
        <end position="136"/>
    </location>
</feature>
<keyword evidence="2" id="KW-0812">Transmembrane</keyword>
<protein>
    <submittedName>
        <fullName evidence="4">Nuclear envelope morphology protein 1</fullName>
    </submittedName>
</protein>
<evidence type="ECO:0000259" key="3">
    <source>
        <dbReference type="PROSITE" id="PS50969"/>
    </source>
</evidence>
<dbReference type="GO" id="GO:0005783">
    <property type="term" value="C:endoplasmic reticulum"/>
    <property type="evidence" value="ECO:0007669"/>
    <property type="project" value="EnsemblFungi"/>
</dbReference>
<feature type="compositionally biased region" description="Basic and acidic residues" evidence="1">
    <location>
        <begin position="77"/>
        <end position="89"/>
    </location>
</feature>
<dbReference type="Proteomes" id="UP000054886">
    <property type="component" value="Unassembled WGS sequence"/>
</dbReference>
<feature type="region of interest" description="Disordered" evidence="1">
    <location>
        <begin position="165"/>
        <end position="185"/>
    </location>
</feature>
<dbReference type="SMART" id="SM00577">
    <property type="entry name" value="CPDc"/>
    <property type="match status" value="1"/>
</dbReference>
<evidence type="ECO:0000313" key="5">
    <source>
        <dbReference type="Proteomes" id="UP000054886"/>
    </source>
</evidence>
<keyword evidence="2" id="KW-0472">Membrane</keyword>
<evidence type="ECO:0000313" key="4">
    <source>
        <dbReference type="EMBL" id="KTA96439.1"/>
    </source>
</evidence>
<dbReference type="SUPFAM" id="SSF56784">
    <property type="entry name" value="HAD-like"/>
    <property type="match status" value="1"/>
</dbReference>
<dbReference type="NCBIfam" id="TIGR02251">
    <property type="entry name" value="HIF-SF_euk"/>
    <property type="match status" value="1"/>
</dbReference>
<sequence>MNALSYVYEYLVLPIDHFKVKKNRKEQLVDSKHVVDNEEHTNQDTEGNDKCLNTKAQIRVNDDSVLKLRKVNPLIQDKDGAQKDRDSKTRNVSNNKIEIKPVSDEDEEKDIDGQMSRGLKFFIVVWSIITFFPNYILIKPTLFVWFILTFPLSLIEHSVRRRGKATENEHLSQSPATNKDDSPSKRLNVIEEAIEDDLISGEVMELQKDAVKGSLLPTNKDSSQNSSQKDRGKKTTSTPSHTSNILGTKSMGRFQFPKKLIPRSILYSEKKKTLVIDLDETLIHSVSRGTTHSNSSQAHIIEVRFAISGVSTLYYVHKRPYCDLFLSKVCKWYNLIIFTASMKEYADPVIDWLESSFSGSFTQRMYRNHCIARDGVGYIKDLGNIKDPYSKNATIPLTDVVIIDNSPVSYAMHVDNAIQVEGWISDPTDTELLNLLPFLEALRYTTDVRNVLALKNSEKAFQLS</sequence>
<comment type="caution">
    <text evidence="4">The sequence shown here is derived from an EMBL/GenBank/DDBJ whole genome shotgun (WGS) entry which is preliminary data.</text>
</comment>
<organism evidence="4 5">
    <name type="scientific">Candida glabrata</name>
    <name type="common">Yeast</name>
    <name type="synonym">Torulopsis glabrata</name>
    <dbReference type="NCBI Taxonomy" id="5478"/>
    <lineage>
        <taxon>Eukaryota</taxon>
        <taxon>Fungi</taxon>
        <taxon>Dikarya</taxon>
        <taxon>Ascomycota</taxon>
        <taxon>Saccharomycotina</taxon>
        <taxon>Saccharomycetes</taxon>
        <taxon>Saccharomycetales</taxon>
        <taxon>Saccharomycetaceae</taxon>
        <taxon>Nakaseomyces</taxon>
    </lineage>
</organism>
<evidence type="ECO:0000256" key="1">
    <source>
        <dbReference type="SAM" id="MobiDB-lite"/>
    </source>
</evidence>
<dbReference type="GO" id="GO:0004721">
    <property type="term" value="F:phosphoprotein phosphatase activity"/>
    <property type="evidence" value="ECO:0007669"/>
    <property type="project" value="EnsemblFungi"/>
</dbReference>
<proteinExistence type="predicted"/>
<dbReference type="EMBL" id="LLZZ01000172">
    <property type="protein sequence ID" value="KTA96439.1"/>
    <property type="molecule type" value="Genomic_DNA"/>
</dbReference>
<keyword evidence="2" id="KW-1133">Transmembrane helix</keyword>
<dbReference type="GO" id="GO:0006998">
    <property type="term" value="P:nuclear envelope organization"/>
    <property type="evidence" value="ECO:0007669"/>
    <property type="project" value="EnsemblFungi"/>
</dbReference>
<feature type="compositionally biased region" description="Polar residues" evidence="1">
    <location>
        <begin position="235"/>
        <end position="247"/>
    </location>
</feature>
<dbReference type="AlphaFoldDB" id="A0A0W0CAN9"/>
<dbReference type="GO" id="GO:0046889">
    <property type="term" value="P:positive regulation of lipid biosynthetic process"/>
    <property type="evidence" value="ECO:0007669"/>
    <property type="project" value="EnsemblFungi"/>
</dbReference>
<dbReference type="GO" id="GO:0005811">
    <property type="term" value="C:lipid droplet"/>
    <property type="evidence" value="ECO:0007669"/>
    <property type="project" value="EnsemblFungi"/>
</dbReference>
<evidence type="ECO:0000256" key="2">
    <source>
        <dbReference type="SAM" id="Phobius"/>
    </source>
</evidence>
<dbReference type="InterPro" id="IPR004274">
    <property type="entry name" value="FCP1_dom"/>
</dbReference>
<dbReference type="VEuPathDB" id="FungiDB:CAGL0K02959g"/>
<dbReference type="GO" id="GO:0140042">
    <property type="term" value="P:lipid droplet formation"/>
    <property type="evidence" value="ECO:0007669"/>
    <property type="project" value="EnsemblFungi"/>
</dbReference>
<dbReference type="VEuPathDB" id="FungiDB:GVI51_K02783"/>
<dbReference type="InterPro" id="IPR050365">
    <property type="entry name" value="TIM50"/>
</dbReference>